<evidence type="ECO:0000256" key="2">
    <source>
        <dbReference type="SAM" id="Phobius"/>
    </source>
</evidence>
<protein>
    <recommendedName>
        <fullName evidence="5">Tetratricopeptide repeat protein</fullName>
    </recommendedName>
</protein>
<reference evidence="3 4" key="1">
    <citation type="journal article" date="1992" name="Lakartidningen">
        <title>[Penicillin V and not amoxicillin is the first choice preparation in acute otitis].</title>
        <authorList>
            <person name="Kamme C."/>
            <person name="Lundgren K."/>
            <person name="Prellner K."/>
        </authorList>
    </citation>
    <scope>NUCLEOTIDE SEQUENCE [LARGE SCALE GENOMIC DNA]</scope>
    <source>
        <strain evidence="3 4">PC4580III</strain>
    </source>
</reference>
<comment type="caution">
    <text evidence="3">The sequence shown here is derived from an EMBL/GenBank/DDBJ whole genome shotgun (WGS) entry which is preliminary data.</text>
</comment>
<dbReference type="InterPro" id="IPR011990">
    <property type="entry name" value="TPR-like_helical_dom_sf"/>
</dbReference>
<feature type="coiled-coil region" evidence="1">
    <location>
        <begin position="151"/>
        <end position="211"/>
    </location>
</feature>
<keyword evidence="2" id="KW-1133">Transmembrane helix</keyword>
<sequence length="417" mass="48464">MKSANVKKINFAILILFPVIMLIFLVICNLYSINLNNNITKELNSFTNSLSSNIEGKYLEMISLYFGEQLKNYEKAEEITNLAKEQIRLGINPNFSTLKFSINRLIGNSLLRVTYVALFLLILMFALILFLNYTNNSLNTNPVSISNDDPIDNDINKNEIIEENNKKRERENKNLVVTNSSILKKQEEKKLEEIESMYRDLVIAIKNSNDEKALEILENIFSIDEKNYLALNGAGILYTRMYSKNNKSLYFRKADKYYESAISIYDNKDILNNKAVLYSTRYGIDKSDYDYNTALTIFDNMIYSSNNSDFILLNNRATIYLAKYNITGNNELFENALKDYEEIIKLDNRNVYALNNRSSLYFNKYKKTNDNEYFEKSIQDCSSAFKIDANEALKNDEGSIYIYINININHIFLSTRK</sequence>
<accession>A0A5C8EBH6</accession>
<evidence type="ECO:0000256" key="1">
    <source>
        <dbReference type="SAM" id="Coils"/>
    </source>
</evidence>
<dbReference type="SUPFAM" id="SSF48439">
    <property type="entry name" value="Protein prenylyltransferase"/>
    <property type="match status" value="1"/>
</dbReference>
<evidence type="ECO:0000313" key="3">
    <source>
        <dbReference type="EMBL" id="TXJ35409.1"/>
    </source>
</evidence>
<gene>
    <name evidence="3" type="ORF">EPJ78_10860</name>
</gene>
<keyword evidence="2" id="KW-0472">Membrane</keyword>
<organism evidence="3 4">
    <name type="scientific">Brachyspira aalborgi</name>
    <dbReference type="NCBI Taxonomy" id="29522"/>
    <lineage>
        <taxon>Bacteria</taxon>
        <taxon>Pseudomonadati</taxon>
        <taxon>Spirochaetota</taxon>
        <taxon>Spirochaetia</taxon>
        <taxon>Brachyspirales</taxon>
        <taxon>Brachyspiraceae</taxon>
        <taxon>Brachyspira</taxon>
    </lineage>
</organism>
<dbReference type="EMBL" id="SAYB01000007">
    <property type="protein sequence ID" value="TXJ35409.1"/>
    <property type="molecule type" value="Genomic_DNA"/>
</dbReference>
<evidence type="ECO:0000313" key="4">
    <source>
        <dbReference type="Proteomes" id="UP000322814"/>
    </source>
</evidence>
<dbReference type="RefSeq" id="WP_147771526.1">
    <property type="nucleotide sequence ID" value="NZ_SAYB01000007.1"/>
</dbReference>
<keyword evidence="2" id="KW-0812">Transmembrane</keyword>
<keyword evidence="1" id="KW-0175">Coiled coil</keyword>
<feature type="transmembrane region" description="Helical" evidence="2">
    <location>
        <begin position="12"/>
        <end position="31"/>
    </location>
</feature>
<name>A0A5C8EBH6_9SPIR</name>
<dbReference type="Gene3D" id="1.25.40.10">
    <property type="entry name" value="Tetratricopeptide repeat domain"/>
    <property type="match status" value="2"/>
</dbReference>
<proteinExistence type="predicted"/>
<dbReference type="AlphaFoldDB" id="A0A5C8EBH6"/>
<evidence type="ECO:0008006" key="5">
    <source>
        <dbReference type="Google" id="ProtNLM"/>
    </source>
</evidence>
<dbReference type="Proteomes" id="UP000322814">
    <property type="component" value="Unassembled WGS sequence"/>
</dbReference>
<feature type="transmembrane region" description="Helical" evidence="2">
    <location>
        <begin position="113"/>
        <end position="133"/>
    </location>
</feature>